<dbReference type="SUPFAM" id="SSF51905">
    <property type="entry name" value="FAD/NAD(P)-binding domain"/>
    <property type="match status" value="1"/>
</dbReference>
<dbReference type="PRINTS" id="PR00368">
    <property type="entry name" value="FADPNR"/>
</dbReference>
<dbReference type="Pfam" id="PF00890">
    <property type="entry name" value="FAD_binding_2"/>
    <property type="match status" value="1"/>
</dbReference>
<dbReference type="SUPFAM" id="SSF56425">
    <property type="entry name" value="Succinate dehydrogenase/fumarate reductase flavoprotein, catalytic domain"/>
    <property type="match status" value="1"/>
</dbReference>
<proteinExistence type="inferred from homology"/>
<evidence type="ECO:0000256" key="10">
    <source>
        <dbReference type="ARBA" id="ARBA00048305"/>
    </source>
</evidence>
<keyword evidence="7 12" id="KW-0662">Pyridine nucleotide biosynthesis</keyword>
<evidence type="ECO:0000256" key="1">
    <source>
        <dbReference type="ARBA" id="ARBA00001974"/>
    </source>
</evidence>
<dbReference type="STRING" id="930152.SAMN05216565_1067"/>
<dbReference type="Gene3D" id="3.50.50.60">
    <property type="entry name" value="FAD/NAD(P)-binding domain"/>
    <property type="match status" value="1"/>
</dbReference>
<accession>A0A1H0V4B6</accession>
<dbReference type="InterPro" id="IPR037099">
    <property type="entry name" value="Fum_R/Succ_DH_flav-like_C_sf"/>
</dbReference>
<dbReference type="InterPro" id="IPR027477">
    <property type="entry name" value="Succ_DH/fumarate_Rdtase_cat_sf"/>
</dbReference>
<dbReference type="Proteomes" id="UP000199159">
    <property type="component" value="Unassembled WGS sequence"/>
</dbReference>
<dbReference type="SUPFAM" id="SSF46977">
    <property type="entry name" value="Succinate dehydrogenase/fumarate reductase flavoprotein C-terminal domain"/>
    <property type="match status" value="1"/>
</dbReference>
<evidence type="ECO:0000256" key="2">
    <source>
        <dbReference type="ARBA" id="ARBA00004950"/>
    </source>
</evidence>
<dbReference type="GO" id="GO:0033765">
    <property type="term" value="F:steroid dehydrogenase activity, acting on the CH-CH group of donors"/>
    <property type="evidence" value="ECO:0007669"/>
    <property type="project" value="UniProtKB-ARBA"/>
</dbReference>
<keyword evidence="6 12" id="KW-0285">Flavoprotein</keyword>
<evidence type="ECO:0000256" key="12">
    <source>
        <dbReference type="RuleBase" id="RU362049"/>
    </source>
</evidence>
<reference evidence="16" key="1">
    <citation type="submission" date="2016-10" db="EMBL/GenBank/DDBJ databases">
        <authorList>
            <person name="Varghese N."/>
            <person name="Submissions S."/>
        </authorList>
    </citation>
    <scope>NUCLEOTIDE SEQUENCE [LARGE SCALE GENOMIC DNA]</scope>
    <source>
        <strain evidence="16">IBRC-M10078</strain>
    </source>
</reference>
<comment type="subcellular location">
    <subcellularLocation>
        <location evidence="12">Cytoplasm</location>
    </subcellularLocation>
</comment>
<organism evidence="15 16">
    <name type="scientific">Litchfieldia salsa</name>
    <dbReference type="NCBI Taxonomy" id="930152"/>
    <lineage>
        <taxon>Bacteria</taxon>
        <taxon>Bacillati</taxon>
        <taxon>Bacillota</taxon>
        <taxon>Bacilli</taxon>
        <taxon>Bacillales</taxon>
        <taxon>Bacillaceae</taxon>
        <taxon>Litchfieldia</taxon>
    </lineage>
</organism>
<feature type="domain" description="FAD-dependent oxidoreductase 2 FAD-binding" evidence="13">
    <location>
        <begin position="5"/>
        <end position="370"/>
    </location>
</feature>
<dbReference type="EMBL" id="FNJU01000006">
    <property type="protein sequence ID" value="SDP73372.1"/>
    <property type="molecule type" value="Genomic_DNA"/>
</dbReference>
<dbReference type="GO" id="GO:0034628">
    <property type="term" value="P:'de novo' NAD+ biosynthetic process from L-aspartate"/>
    <property type="evidence" value="ECO:0007669"/>
    <property type="project" value="TreeGrafter"/>
</dbReference>
<dbReference type="EC" id="1.4.3.16" evidence="4 11"/>
<dbReference type="InterPro" id="IPR036188">
    <property type="entry name" value="FAD/NAD-bd_sf"/>
</dbReference>
<keyword evidence="16" id="KW-1185">Reference proteome</keyword>
<comment type="catalytic activity">
    <reaction evidence="10">
        <text>L-aspartate + O2 = iminosuccinate + H2O2</text>
        <dbReference type="Rhea" id="RHEA:25876"/>
        <dbReference type="ChEBI" id="CHEBI:15379"/>
        <dbReference type="ChEBI" id="CHEBI:16240"/>
        <dbReference type="ChEBI" id="CHEBI:29991"/>
        <dbReference type="ChEBI" id="CHEBI:77875"/>
        <dbReference type="EC" id="1.4.3.16"/>
    </reaction>
    <physiologicalReaction direction="left-to-right" evidence="10">
        <dbReference type="Rhea" id="RHEA:25877"/>
    </physiologicalReaction>
</comment>
<dbReference type="GO" id="GO:0008734">
    <property type="term" value="F:L-aspartate oxidase activity"/>
    <property type="evidence" value="ECO:0007669"/>
    <property type="project" value="UniProtKB-UniRule"/>
</dbReference>
<dbReference type="UniPathway" id="UPA00253">
    <property type="reaction ID" value="UER00326"/>
</dbReference>
<keyword evidence="9 12" id="KW-0560">Oxidoreductase</keyword>
<sequence length="519" mass="56933">MPFSDVVIIGSGIAALSAAKEICEHKNVIIITKKSVRDSNSMLAQGGIAAVIDRQDHWNEHFRDTVVAGCFHNKEDAVKELVVEGTKSIQKLIDEDMCFDKGETGALDLGREGAHSRNRILHAGGDATGRLLVEFMLDQLQGKVTFVEQEMAVDLIVEQGQCIGVLTVDDAGMTKVYASGSVILATGGCGGLFEVSSNVEGINGDGFSMAYRAGAQLADLEFIQFHPTMLCTEQGDKGLISEAVRGEGAVLVNDQGNRFMKGIHELEDLAPRDIVSRAIQNERLQGRAVFLDISMISRFKERFPTITSLCCEAGIRVEDGFIPVSPGAHFIMGGIKTNLVGETTLPGLYAVGEVAYTGVHGANRLASNSLLEGIVFGQKLGSYILSQENSILPFSLKLTKKRLKMEFALPSKQEVQKVMTMYAGIERNHEGLTQARDWLQGFIRPEWFSGPLQEGTKDDMIMINMLTTSWLIITSALMRTESRGGHFRNDYPMTLDKWRNKEIIRQNNRVSTEALIGVK</sequence>
<dbReference type="PANTHER" id="PTHR42716:SF2">
    <property type="entry name" value="L-ASPARTATE OXIDASE, CHLOROPLASTIC"/>
    <property type="match status" value="1"/>
</dbReference>
<dbReference type="NCBIfam" id="NF005978">
    <property type="entry name" value="PRK08071.1"/>
    <property type="match status" value="1"/>
</dbReference>
<comment type="function">
    <text evidence="12">Catalyzes the oxidation of L-aspartate to iminoaspartate.</text>
</comment>
<evidence type="ECO:0000256" key="3">
    <source>
        <dbReference type="ARBA" id="ARBA00008562"/>
    </source>
</evidence>
<evidence type="ECO:0000256" key="4">
    <source>
        <dbReference type="ARBA" id="ARBA00012173"/>
    </source>
</evidence>
<dbReference type="OrthoDB" id="9806724at2"/>
<comment type="cofactor">
    <cofactor evidence="1 12">
        <name>FAD</name>
        <dbReference type="ChEBI" id="CHEBI:57692"/>
    </cofactor>
</comment>
<evidence type="ECO:0000313" key="15">
    <source>
        <dbReference type="EMBL" id="SDP73372.1"/>
    </source>
</evidence>
<evidence type="ECO:0000259" key="13">
    <source>
        <dbReference type="Pfam" id="PF00890"/>
    </source>
</evidence>
<dbReference type="AlphaFoldDB" id="A0A1H0V4B6"/>
<dbReference type="PANTHER" id="PTHR42716">
    <property type="entry name" value="L-ASPARTATE OXIDASE"/>
    <property type="match status" value="1"/>
</dbReference>
<name>A0A1H0V4B6_9BACI</name>
<keyword evidence="8 12" id="KW-0274">FAD</keyword>
<evidence type="ECO:0000256" key="9">
    <source>
        <dbReference type="ARBA" id="ARBA00023002"/>
    </source>
</evidence>
<evidence type="ECO:0000256" key="6">
    <source>
        <dbReference type="ARBA" id="ARBA00022630"/>
    </source>
</evidence>
<evidence type="ECO:0000313" key="16">
    <source>
        <dbReference type="Proteomes" id="UP000199159"/>
    </source>
</evidence>
<dbReference type="FunFam" id="3.90.700.10:FF:000002">
    <property type="entry name" value="L-aspartate oxidase"/>
    <property type="match status" value="1"/>
</dbReference>
<dbReference type="InterPro" id="IPR015939">
    <property type="entry name" value="Fum_Rdtase/Succ_DH_flav-like_C"/>
</dbReference>
<evidence type="ECO:0000256" key="8">
    <source>
        <dbReference type="ARBA" id="ARBA00022827"/>
    </source>
</evidence>
<evidence type="ECO:0000256" key="7">
    <source>
        <dbReference type="ARBA" id="ARBA00022642"/>
    </source>
</evidence>
<evidence type="ECO:0000259" key="14">
    <source>
        <dbReference type="Pfam" id="PF02910"/>
    </source>
</evidence>
<dbReference type="Gene3D" id="3.90.700.10">
    <property type="entry name" value="Succinate dehydrogenase/fumarate reductase flavoprotein, catalytic domain"/>
    <property type="match status" value="1"/>
</dbReference>
<dbReference type="Gene3D" id="1.20.58.100">
    <property type="entry name" value="Fumarate reductase/succinate dehydrogenase flavoprotein-like, C-terminal domain"/>
    <property type="match status" value="1"/>
</dbReference>
<comment type="similarity">
    <text evidence="3 12">Belongs to the FAD-dependent oxidoreductase 2 family. NadB subfamily.</text>
</comment>
<feature type="domain" description="Fumarate reductase/succinate dehydrogenase flavoprotein-like C-terminal" evidence="14">
    <location>
        <begin position="413"/>
        <end position="507"/>
    </location>
</feature>
<comment type="pathway">
    <text evidence="2 12">Cofactor biosynthesis; NAD(+) biosynthesis; iminoaspartate from L-aspartate (oxidase route): step 1/1.</text>
</comment>
<protein>
    <recommendedName>
        <fullName evidence="5 11">L-aspartate oxidase</fullName>
        <ecNumber evidence="4 11">1.4.3.16</ecNumber>
    </recommendedName>
</protein>
<dbReference type="Pfam" id="PF02910">
    <property type="entry name" value="Succ_DH_flav_C"/>
    <property type="match status" value="1"/>
</dbReference>
<gene>
    <name evidence="15" type="ORF">SAMN05216565_1067</name>
</gene>
<dbReference type="RefSeq" id="WP_090854812.1">
    <property type="nucleotide sequence ID" value="NZ_FNJU01000006.1"/>
</dbReference>
<dbReference type="GO" id="GO:0005737">
    <property type="term" value="C:cytoplasm"/>
    <property type="evidence" value="ECO:0007669"/>
    <property type="project" value="UniProtKB-SubCell"/>
</dbReference>
<dbReference type="InterPro" id="IPR003953">
    <property type="entry name" value="FAD-dep_OxRdtase_2_FAD-bd"/>
</dbReference>
<dbReference type="InterPro" id="IPR005288">
    <property type="entry name" value="NadB"/>
</dbReference>
<dbReference type="NCBIfam" id="TIGR00551">
    <property type="entry name" value="nadB"/>
    <property type="match status" value="1"/>
</dbReference>
<evidence type="ECO:0000256" key="11">
    <source>
        <dbReference type="NCBIfam" id="TIGR00551"/>
    </source>
</evidence>
<evidence type="ECO:0000256" key="5">
    <source>
        <dbReference type="ARBA" id="ARBA00021901"/>
    </source>
</evidence>